<dbReference type="InterPro" id="IPR053137">
    <property type="entry name" value="NLR-like"/>
</dbReference>
<dbReference type="InterPro" id="IPR000845">
    <property type="entry name" value="Nucleoside_phosphorylase_d"/>
</dbReference>
<dbReference type="Pfam" id="PF13424">
    <property type="entry name" value="TPR_12"/>
    <property type="match status" value="1"/>
</dbReference>
<name>A0A2K0TW37_TRIHA</name>
<dbReference type="Pfam" id="PF00931">
    <property type="entry name" value="NB-ARC"/>
    <property type="match status" value="1"/>
</dbReference>
<dbReference type="Gene3D" id="3.40.50.300">
    <property type="entry name" value="P-loop containing nucleotide triphosphate hydrolases"/>
    <property type="match status" value="1"/>
</dbReference>
<feature type="domain" description="NB-ARC" evidence="1">
    <location>
        <begin position="392"/>
        <end position="564"/>
    </location>
</feature>
<dbReference type="InterPro" id="IPR011990">
    <property type="entry name" value="TPR-like_helical_dom_sf"/>
</dbReference>
<reference evidence="3 4" key="1">
    <citation type="submission" date="2017-02" db="EMBL/GenBank/DDBJ databases">
        <title>Genomes of Trichoderma spp. with biocontrol activity.</title>
        <authorList>
            <person name="Gardiner D."/>
            <person name="Kazan K."/>
            <person name="Vos C."/>
            <person name="Harvey P."/>
        </authorList>
    </citation>
    <scope>NUCLEOTIDE SEQUENCE [LARGE SCALE GENOMIC DNA]</scope>
    <source>
        <strain evidence="3 4">Tr1</strain>
    </source>
</reference>
<dbReference type="SUPFAM" id="SSF53167">
    <property type="entry name" value="Purine and uridine phosphorylases"/>
    <property type="match status" value="1"/>
</dbReference>
<feature type="domain" description="Nucleoside phosphorylase" evidence="2">
    <location>
        <begin position="17"/>
        <end position="140"/>
    </location>
</feature>
<evidence type="ECO:0000259" key="1">
    <source>
        <dbReference type="Pfam" id="PF00931"/>
    </source>
</evidence>
<dbReference type="SUPFAM" id="SSF52540">
    <property type="entry name" value="P-loop containing nucleoside triphosphate hydrolases"/>
    <property type="match status" value="1"/>
</dbReference>
<dbReference type="PANTHER" id="PTHR46082">
    <property type="entry name" value="ATP/GTP-BINDING PROTEIN-RELATED"/>
    <property type="match status" value="1"/>
</dbReference>
<dbReference type="EMBL" id="MTYI01000174">
    <property type="protein sequence ID" value="PNP49745.1"/>
    <property type="molecule type" value="Genomic_DNA"/>
</dbReference>
<protein>
    <submittedName>
        <fullName evidence="3">Uncharacterized protein</fullName>
    </submittedName>
</protein>
<evidence type="ECO:0000259" key="2">
    <source>
        <dbReference type="Pfam" id="PF01048"/>
    </source>
</evidence>
<dbReference type="Gene3D" id="1.25.40.10">
    <property type="entry name" value="Tetratricopeptide repeat domain"/>
    <property type="match status" value="1"/>
</dbReference>
<evidence type="ECO:0000313" key="3">
    <source>
        <dbReference type="EMBL" id="PNP49745.1"/>
    </source>
</evidence>
<dbReference type="Gene3D" id="3.40.50.1580">
    <property type="entry name" value="Nucleoside phosphorylase domain"/>
    <property type="match status" value="1"/>
</dbReference>
<proteinExistence type="predicted"/>
<dbReference type="Proteomes" id="UP000236290">
    <property type="component" value="Unassembled WGS sequence"/>
</dbReference>
<dbReference type="InterPro" id="IPR035994">
    <property type="entry name" value="Nucleoside_phosphorylase_sf"/>
</dbReference>
<dbReference type="Pfam" id="PF01048">
    <property type="entry name" value="PNP_UDP_1"/>
    <property type="match status" value="1"/>
</dbReference>
<dbReference type="InterPro" id="IPR027417">
    <property type="entry name" value="P-loop_NTPase"/>
</dbReference>
<dbReference type="GO" id="GO:0009116">
    <property type="term" value="P:nucleoside metabolic process"/>
    <property type="evidence" value="ECO:0007669"/>
    <property type="project" value="InterPro"/>
</dbReference>
<dbReference type="AlphaFoldDB" id="A0A2K0TW37"/>
<gene>
    <name evidence="3" type="ORF">THARTR1_09513</name>
</gene>
<accession>A0A2K0TW37</accession>
<comment type="caution">
    <text evidence="3">The sequence shown here is derived from an EMBL/GenBank/DDBJ whole genome shotgun (WGS) entry which is preliminary data.</text>
</comment>
<dbReference type="OrthoDB" id="626167at2759"/>
<dbReference type="GO" id="GO:0003824">
    <property type="term" value="F:catalytic activity"/>
    <property type="evidence" value="ECO:0007669"/>
    <property type="project" value="InterPro"/>
</dbReference>
<dbReference type="SUPFAM" id="SSF48452">
    <property type="entry name" value="TPR-like"/>
    <property type="match status" value="2"/>
</dbReference>
<dbReference type="Pfam" id="PF13374">
    <property type="entry name" value="TPR_10"/>
    <property type="match status" value="2"/>
</dbReference>
<sequence>MSNGTSPAQPTRRSDFKVAIICALQVEYDAVCLLVDEFWDEDFGRAEGDQNFYTAGCVGNHNVVIILLESMGKISAAKAVANMRVSFTAIQLLLLVGICGGVPSGPRGEILLGDVIIGDEVKLYDYGKRYPDGFRRSEDPGYNAGNFSRSVRGLLGVIQTDRGMRSFEDRISHHLQHLQEMANSQNVAKYVYPGSAEDRLFASEYRHKHHQRAPCICRRCLTDSDPICEEAIKASCLETNCDTSYIIPRERIAAKQMLEPERVNEAQRPTVHFGRLASADMVLKSAKDRDALSQELQVIGFEMEAAGFYNELPYVVIKSVCDYADSHKSKAWQPFAAATAASACKSLLERHHRTDSFPKEISIDDGASKEDHAHATICVISLLKNERFVGRQDVLEKLKEMLFYKQSFSRAALVGLGGMGKTQVALQLAYLMKDVLRDEGGREFSVLWIPALSVATFEQACADIARRIPQLNKTEKDDKLIVKDYFSTKEAGRWLLVLDNADDHDLIFGHSSAPGGLLQYLPQSDLGCILATTRDRGVAVGFAETNVVMLSEMGMDEAETFFRRSLINNDFVGVDEDVKSLLEFLERIPLAIAQAVAYINVNQVTTREFLNLLQGVPYDQISILSRHFRDSTRYQESQNAIALTWLASFEKITQTDPTAAKLLAFISYIEPKGIPRSLLPEGESREEFLHAIGTLLGYGFLTLQREDFYDMHRLVHIAATVWVRGRFTNTMNPNLALEHVASVFLGPQYNRREKWISYLPHILKILQDNFSFENDSSLILACRVGQCMIVEGMTRMAVSMLENLVDYMEMRDDKDLIRQASQHELARAYYFDRQHEKAKSILEGVVAVREQVLGGEHQETIRSQDVLAKVYRELGKYKEAISILECVVAVRRRTLGEDHQETIGSQHALAKAYRQDGRLNEARSMLEHVVAFRERIFGEDHPFLLVSQFELAKVYKQGDQMDNTKAFSILERLVVRGMKTNSMEDSFYLSSLHELASLYYANGETDKAVLLLEYVVAMHRRIFPEDDYRRVRSEKNLAQMYRSLETRAQHLLPQCVLREVVGDPVTAPTVTDKGD</sequence>
<organism evidence="3 4">
    <name type="scientific">Trichoderma harzianum</name>
    <name type="common">Hypocrea lixii</name>
    <dbReference type="NCBI Taxonomy" id="5544"/>
    <lineage>
        <taxon>Eukaryota</taxon>
        <taxon>Fungi</taxon>
        <taxon>Dikarya</taxon>
        <taxon>Ascomycota</taxon>
        <taxon>Pezizomycotina</taxon>
        <taxon>Sordariomycetes</taxon>
        <taxon>Hypocreomycetidae</taxon>
        <taxon>Hypocreales</taxon>
        <taxon>Hypocreaceae</taxon>
        <taxon>Trichoderma</taxon>
    </lineage>
</organism>
<dbReference type="InterPro" id="IPR002182">
    <property type="entry name" value="NB-ARC"/>
</dbReference>
<dbReference type="PANTHER" id="PTHR46082:SF6">
    <property type="entry name" value="AAA+ ATPASE DOMAIN-CONTAINING PROTEIN-RELATED"/>
    <property type="match status" value="1"/>
</dbReference>
<dbReference type="GO" id="GO:0043531">
    <property type="term" value="F:ADP binding"/>
    <property type="evidence" value="ECO:0007669"/>
    <property type="project" value="InterPro"/>
</dbReference>
<evidence type="ECO:0000313" key="4">
    <source>
        <dbReference type="Proteomes" id="UP000236290"/>
    </source>
</evidence>